<comment type="subcellular location">
    <subcellularLocation>
        <location evidence="1">Cytoplasm</location>
    </subcellularLocation>
</comment>
<keyword evidence="3" id="KW-0112">Calmodulin-binding</keyword>
<dbReference type="AlphaFoldDB" id="A0AA36MFH9"/>
<evidence type="ECO:0000313" key="6">
    <source>
        <dbReference type="Proteomes" id="UP001176961"/>
    </source>
</evidence>
<accession>A0AA36MFH9</accession>
<dbReference type="Gene3D" id="1.10.418.10">
    <property type="entry name" value="Calponin-like domain"/>
    <property type="match status" value="1"/>
</dbReference>
<dbReference type="Proteomes" id="UP001176961">
    <property type="component" value="Unassembled WGS sequence"/>
</dbReference>
<dbReference type="InterPro" id="IPR051185">
    <property type="entry name" value="ASPM"/>
</dbReference>
<dbReference type="GO" id="GO:0000922">
    <property type="term" value="C:spindle pole"/>
    <property type="evidence" value="ECO:0007669"/>
    <property type="project" value="TreeGrafter"/>
</dbReference>
<dbReference type="GO" id="GO:0007051">
    <property type="term" value="P:spindle organization"/>
    <property type="evidence" value="ECO:0007669"/>
    <property type="project" value="TreeGrafter"/>
</dbReference>
<feature type="region of interest" description="Disordered" evidence="4">
    <location>
        <begin position="1"/>
        <end position="27"/>
    </location>
</feature>
<feature type="compositionally biased region" description="Polar residues" evidence="4">
    <location>
        <begin position="1"/>
        <end position="16"/>
    </location>
</feature>
<reference evidence="5" key="1">
    <citation type="submission" date="2023-07" db="EMBL/GenBank/DDBJ databases">
        <authorList>
            <consortium name="CYATHOMIX"/>
        </authorList>
    </citation>
    <scope>NUCLEOTIDE SEQUENCE</scope>
    <source>
        <strain evidence="5">N/A</strain>
    </source>
</reference>
<gene>
    <name evidence="5" type="ORF">CYNAS_LOCUS19445</name>
</gene>
<evidence type="ECO:0000313" key="5">
    <source>
        <dbReference type="EMBL" id="CAJ0607462.1"/>
    </source>
</evidence>
<dbReference type="GO" id="GO:0000278">
    <property type="term" value="P:mitotic cell cycle"/>
    <property type="evidence" value="ECO:0007669"/>
    <property type="project" value="TreeGrafter"/>
</dbReference>
<dbReference type="GO" id="GO:0005516">
    <property type="term" value="F:calmodulin binding"/>
    <property type="evidence" value="ECO:0007669"/>
    <property type="project" value="UniProtKB-KW"/>
</dbReference>
<dbReference type="InterPro" id="IPR036872">
    <property type="entry name" value="CH_dom_sf"/>
</dbReference>
<comment type="caution">
    <text evidence="5">The sequence shown here is derived from an EMBL/GenBank/DDBJ whole genome shotgun (WGS) entry which is preliminary data.</text>
</comment>
<sequence length="312" mass="34439">MEGSTKLDSSQLSSAQKVKHPPKLPYNVPEPRFSDISSIRPSDATFSVDQGGAGNIVENSHSHFLLHTCLFCYFVETAKANSIINHNPSMFTKSSSFKCMDDVFAELSREVLSGSGTPLNKAFAKMGFRPTYKQGFADDYNYTVKDFSDLTDGVILGKIIKLVTGCPPGSLISRLRNPGGDRLRKIGNVKVCLQTACDRGVDLGAVKAEAITGANKEAILKVLWRLVGVYVGADEERDLRRASLALAHQNNIFNLGAVPDDISGEQFVLHICKQIDNMGQLRLQFKLFHKPLFGWKGSFFYTSGCEMIYDIR</sequence>
<dbReference type="PANTHER" id="PTHR22706:SF1">
    <property type="entry name" value="ASSEMBLY FACTOR FOR SPINDLE MICROTUBULES"/>
    <property type="match status" value="1"/>
</dbReference>
<proteinExistence type="predicted"/>
<dbReference type="PANTHER" id="PTHR22706">
    <property type="entry name" value="ASSEMBLY FACTOR FOR SPINDLE MICROTUBULES"/>
    <property type="match status" value="1"/>
</dbReference>
<dbReference type="SUPFAM" id="SSF47576">
    <property type="entry name" value="Calponin-homology domain, CH-domain"/>
    <property type="match status" value="1"/>
</dbReference>
<name>A0AA36MFH9_CYLNA</name>
<keyword evidence="2" id="KW-0963">Cytoplasm</keyword>
<evidence type="ECO:0000256" key="3">
    <source>
        <dbReference type="ARBA" id="ARBA00022860"/>
    </source>
</evidence>
<evidence type="ECO:0008006" key="7">
    <source>
        <dbReference type="Google" id="ProtNLM"/>
    </source>
</evidence>
<dbReference type="GO" id="GO:0005737">
    <property type="term" value="C:cytoplasm"/>
    <property type="evidence" value="ECO:0007669"/>
    <property type="project" value="UniProtKB-SubCell"/>
</dbReference>
<evidence type="ECO:0000256" key="1">
    <source>
        <dbReference type="ARBA" id="ARBA00004496"/>
    </source>
</evidence>
<dbReference type="GO" id="GO:0051295">
    <property type="term" value="P:establishment of meiotic spindle localization"/>
    <property type="evidence" value="ECO:0007669"/>
    <property type="project" value="TreeGrafter"/>
</dbReference>
<evidence type="ECO:0000256" key="2">
    <source>
        <dbReference type="ARBA" id="ARBA00022490"/>
    </source>
</evidence>
<dbReference type="CDD" id="cd21223">
    <property type="entry name" value="CH_ASPM_rpt1"/>
    <property type="match status" value="1"/>
</dbReference>
<protein>
    <recommendedName>
        <fullName evidence="7">Calponin-homology (CH) domain-containing protein</fullName>
    </recommendedName>
</protein>
<keyword evidence="6" id="KW-1185">Reference proteome</keyword>
<dbReference type="EMBL" id="CATQJL010000316">
    <property type="protein sequence ID" value="CAJ0607462.1"/>
    <property type="molecule type" value="Genomic_DNA"/>
</dbReference>
<organism evidence="5 6">
    <name type="scientific">Cylicocyclus nassatus</name>
    <name type="common">Nematode worm</name>
    <dbReference type="NCBI Taxonomy" id="53992"/>
    <lineage>
        <taxon>Eukaryota</taxon>
        <taxon>Metazoa</taxon>
        <taxon>Ecdysozoa</taxon>
        <taxon>Nematoda</taxon>
        <taxon>Chromadorea</taxon>
        <taxon>Rhabditida</taxon>
        <taxon>Rhabditina</taxon>
        <taxon>Rhabditomorpha</taxon>
        <taxon>Strongyloidea</taxon>
        <taxon>Strongylidae</taxon>
        <taxon>Cylicocyclus</taxon>
    </lineage>
</organism>
<evidence type="ECO:0000256" key="4">
    <source>
        <dbReference type="SAM" id="MobiDB-lite"/>
    </source>
</evidence>